<dbReference type="Gene3D" id="1.10.10.10">
    <property type="entry name" value="Winged helix-like DNA-binding domain superfamily/Winged helix DNA-binding domain"/>
    <property type="match status" value="1"/>
</dbReference>
<evidence type="ECO:0000256" key="2">
    <source>
        <dbReference type="ARBA" id="ARBA00023125"/>
    </source>
</evidence>
<dbReference type="OrthoDB" id="7584044at2"/>
<dbReference type="PRINTS" id="PR00034">
    <property type="entry name" value="HTHCRP"/>
</dbReference>
<dbReference type="InterPro" id="IPR036390">
    <property type="entry name" value="WH_DNA-bd_sf"/>
</dbReference>
<dbReference type="GO" id="GO:0003677">
    <property type="term" value="F:DNA binding"/>
    <property type="evidence" value="ECO:0007669"/>
    <property type="project" value="UniProtKB-KW"/>
</dbReference>
<evidence type="ECO:0000256" key="1">
    <source>
        <dbReference type="ARBA" id="ARBA00023015"/>
    </source>
</evidence>
<keyword evidence="6" id="KW-1185">Reference proteome</keyword>
<dbReference type="GO" id="GO:0006355">
    <property type="term" value="P:regulation of DNA-templated transcription"/>
    <property type="evidence" value="ECO:0007669"/>
    <property type="project" value="InterPro"/>
</dbReference>
<protein>
    <submittedName>
        <fullName evidence="5">Crp/Fnr family transcriptional regulator</fullName>
    </submittedName>
</protein>
<evidence type="ECO:0000313" key="6">
    <source>
        <dbReference type="Proteomes" id="UP000285908"/>
    </source>
</evidence>
<proteinExistence type="predicted"/>
<sequence>MTTPEPSCLVRRLSRYLDLTDRERALIAEMEKSEVAVAAQQRIVSAGQPTGDILLLKSGWAALSARTAGTSEVCLVRIYLPGEIIGLAEIGAKVDPHDITMLTEGHLCRFPHRRITDILTDLPRLGALFQAIISLDQTALRDRLAVQTLGSARARLAFFLVDLHARLLRANPDMGRRYRLPMRQSDIGNAVGLTTVYVNRLLKEFEAEGLIDRQRPYIRLLNQPALAEMCGHVNRFDNMDTSWFPDPI</sequence>
<dbReference type="CDD" id="cd00038">
    <property type="entry name" value="CAP_ED"/>
    <property type="match status" value="1"/>
</dbReference>
<dbReference type="SUPFAM" id="SSF46785">
    <property type="entry name" value="Winged helix' DNA-binding domain"/>
    <property type="match status" value="1"/>
</dbReference>
<dbReference type="SUPFAM" id="SSF51206">
    <property type="entry name" value="cAMP-binding domain-like"/>
    <property type="match status" value="1"/>
</dbReference>
<dbReference type="CDD" id="cd00092">
    <property type="entry name" value="HTH_CRP"/>
    <property type="match status" value="1"/>
</dbReference>
<dbReference type="Pfam" id="PF13545">
    <property type="entry name" value="HTH_Crp_2"/>
    <property type="match status" value="1"/>
</dbReference>
<dbReference type="Gene3D" id="2.60.120.10">
    <property type="entry name" value="Jelly Rolls"/>
    <property type="match status" value="1"/>
</dbReference>
<dbReference type="Pfam" id="PF00027">
    <property type="entry name" value="cNMP_binding"/>
    <property type="match status" value="1"/>
</dbReference>
<dbReference type="InterPro" id="IPR018490">
    <property type="entry name" value="cNMP-bd_dom_sf"/>
</dbReference>
<dbReference type="PROSITE" id="PS51063">
    <property type="entry name" value="HTH_CRP_2"/>
    <property type="match status" value="1"/>
</dbReference>
<dbReference type="InterPro" id="IPR014710">
    <property type="entry name" value="RmlC-like_jellyroll"/>
</dbReference>
<dbReference type="SMART" id="SM00419">
    <property type="entry name" value="HTH_CRP"/>
    <property type="match status" value="1"/>
</dbReference>
<evidence type="ECO:0000256" key="3">
    <source>
        <dbReference type="ARBA" id="ARBA00023163"/>
    </source>
</evidence>
<organism evidence="5 6">
    <name type="scientific">Mesobaculum littorinae</name>
    <dbReference type="NCBI Taxonomy" id="2486419"/>
    <lineage>
        <taxon>Bacteria</taxon>
        <taxon>Pseudomonadati</taxon>
        <taxon>Pseudomonadota</taxon>
        <taxon>Alphaproteobacteria</taxon>
        <taxon>Rhodobacterales</taxon>
        <taxon>Roseobacteraceae</taxon>
        <taxon>Mesobaculum</taxon>
    </lineage>
</organism>
<keyword evidence="1" id="KW-0805">Transcription regulation</keyword>
<keyword evidence="2" id="KW-0238">DNA-binding</keyword>
<reference evidence="5 6" key="1">
    <citation type="submission" date="2018-11" db="EMBL/GenBank/DDBJ databases">
        <title>Mesobaculum littorinae gen. nov., sp. nov., isolated from Littorina scabra that represents a novel genus of the order Rhodobacteraceae.</title>
        <authorList>
            <person name="Li F."/>
        </authorList>
    </citation>
    <scope>NUCLEOTIDE SEQUENCE [LARGE SCALE GENOMIC DNA]</scope>
    <source>
        <strain evidence="5 6">M0103</strain>
    </source>
</reference>
<keyword evidence="3" id="KW-0804">Transcription</keyword>
<dbReference type="Proteomes" id="UP000285908">
    <property type="component" value="Unassembled WGS sequence"/>
</dbReference>
<dbReference type="EMBL" id="RQXX01000002">
    <property type="protein sequence ID" value="RVV98981.1"/>
    <property type="molecule type" value="Genomic_DNA"/>
</dbReference>
<dbReference type="AlphaFoldDB" id="A0A438AJM1"/>
<gene>
    <name evidence="5" type="ORF">EKE94_08865</name>
</gene>
<dbReference type="InterPro" id="IPR012318">
    <property type="entry name" value="HTH_CRP"/>
</dbReference>
<name>A0A438AJM1_9RHOB</name>
<dbReference type="RefSeq" id="WP_127906215.1">
    <property type="nucleotide sequence ID" value="NZ_RQXX01000002.1"/>
</dbReference>
<accession>A0A438AJM1</accession>
<dbReference type="InterPro" id="IPR036388">
    <property type="entry name" value="WH-like_DNA-bd_sf"/>
</dbReference>
<feature type="domain" description="HTH crp-type" evidence="4">
    <location>
        <begin position="150"/>
        <end position="224"/>
    </location>
</feature>
<evidence type="ECO:0000259" key="4">
    <source>
        <dbReference type="PROSITE" id="PS51063"/>
    </source>
</evidence>
<comment type="caution">
    <text evidence="5">The sequence shown here is derived from an EMBL/GenBank/DDBJ whole genome shotgun (WGS) entry which is preliminary data.</text>
</comment>
<dbReference type="InterPro" id="IPR000595">
    <property type="entry name" value="cNMP-bd_dom"/>
</dbReference>
<evidence type="ECO:0000313" key="5">
    <source>
        <dbReference type="EMBL" id="RVV98981.1"/>
    </source>
</evidence>